<organism evidence="9">
    <name type="scientific">Pseudomonas putida</name>
    <name type="common">Arthrobacter siderocapsulatus</name>
    <dbReference type="NCBI Taxonomy" id="303"/>
    <lineage>
        <taxon>Bacteria</taxon>
        <taxon>Pseudomonadati</taxon>
        <taxon>Pseudomonadota</taxon>
        <taxon>Gammaproteobacteria</taxon>
        <taxon>Pseudomonadales</taxon>
        <taxon>Pseudomonadaceae</taxon>
        <taxon>Pseudomonas</taxon>
    </lineage>
</organism>
<dbReference type="GO" id="GO:0016829">
    <property type="term" value="F:lyase activity"/>
    <property type="evidence" value="ECO:0007669"/>
    <property type="project" value="UniProtKB-KW"/>
</dbReference>
<evidence type="ECO:0000256" key="2">
    <source>
        <dbReference type="ARBA" id="ARBA00022670"/>
    </source>
</evidence>
<reference evidence="9" key="1">
    <citation type="journal article" date="2015" name="Genome Biol. Evol.">
        <title>Different Ancestries of R Tailocins in Rhizospheric Pseudomonas Isolates.</title>
        <authorList>
            <person name="Ghequire M.G."/>
            <person name="Dillen Y."/>
            <person name="Lambrichts I."/>
            <person name="Proost P."/>
            <person name="Wattiez R."/>
            <person name="De Mot R."/>
        </authorList>
    </citation>
    <scope>NUCLEOTIDE SEQUENCE</scope>
    <source>
        <strain evidence="9">BW11M1</strain>
    </source>
</reference>
<dbReference type="SUPFAM" id="SSF143081">
    <property type="entry name" value="BB1717-like"/>
    <property type="match status" value="1"/>
</dbReference>
<sequence>MRGREAADKRARCGMCGRYSIYESMDDYLRQLALDLVVINGYDHERINRYNVAPSTRVELIRPVPAGLSVDRVKWGWSPFWAKGKRPDPINARAETLMTGKFFKSLWPNGRALAPANGWFEWIPDPADPKRKQPYYIHAADESPLFFAALAETHPGIDTDERDGFVIITAAADQGLVDIHDRKPLVLKPELAREWVDPSTTTERIAEIVRTGCRPSADFKWHPVSKQVGNVINQGVTLIKPLTIP</sequence>
<accession>A0A0N7FRP2</accession>
<dbReference type="InterPro" id="IPR003738">
    <property type="entry name" value="SRAP"/>
</dbReference>
<proteinExistence type="inferred from homology"/>
<evidence type="ECO:0000256" key="8">
    <source>
        <dbReference type="RuleBase" id="RU364100"/>
    </source>
</evidence>
<keyword evidence="6" id="KW-0238">DNA-binding</keyword>
<dbReference type="GO" id="GO:0008233">
    <property type="term" value="F:peptidase activity"/>
    <property type="evidence" value="ECO:0007669"/>
    <property type="project" value="UniProtKB-KW"/>
</dbReference>
<evidence type="ECO:0000256" key="1">
    <source>
        <dbReference type="ARBA" id="ARBA00008136"/>
    </source>
</evidence>
<dbReference type="EMBL" id="KP698091">
    <property type="protein sequence ID" value="ALG76511.1"/>
    <property type="molecule type" value="Genomic_DNA"/>
</dbReference>
<dbReference type="GO" id="GO:0003697">
    <property type="term" value="F:single-stranded DNA binding"/>
    <property type="evidence" value="ECO:0007669"/>
    <property type="project" value="InterPro"/>
</dbReference>
<dbReference type="AlphaFoldDB" id="A0A0N7FRP2"/>
<evidence type="ECO:0000256" key="7">
    <source>
        <dbReference type="ARBA" id="ARBA00023239"/>
    </source>
</evidence>
<keyword evidence="5" id="KW-0190">Covalent protein-DNA linkage</keyword>
<dbReference type="InterPro" id="IPR036590">
    <property type="entry name" value="SRAP-like"/>
</dbReference>
<evidence type="ECO:0000256" key="5">
    <source>
        <dbReference type="ARBA" id="ARBA00023124"/>
    </source>
</evidence>
<evidence type="ECO:0000313" key="9">
    <source>
        <dbReference type="EMBL" id="ALG76511.1"/>
    </source>
</evidence>
<dbReference type="PANTHER" id="PTHR13604">
    <property type="entry name" value="DC12-RELATED"/>
    <property type="match status" value="1"/>
</dbReference>
<comment type="similarity">
    <text evidence="1 8">Belongs to the SOS response-associated peptidase family.</text>
</comment>
<keyword evidence="2 8" id="KW-0645">Protease</keyword>
<dbReference type="GO" id="GO:0106300">
    <property type="term" value="P:protein-DNA covalent cross-linking repair"/>
    <property type="evidence" value="ECO:0007669"/>
    <property type="project" value="InterPro"/>
</dbReference>
<dbReference type="GO" id="GO:0006508">
    <property type="term" value="P:proteolysis"/>
    <property type="evidence" value="ECO:0007669"/>
    <property type="project" value="UniProtKB-KW"/>
</dbReference>
<dbReference type="Pfam" id="PF02586">
    <property type="entry name" value="SRAP"/>
    <property type="match status" value="1"/>
</dbReference>
<keyword evidence="4 8" id="KW-0378">Hydrolase</keyword>
<evidence type="ECO:0000256" key="4">
    <source>
        <dbReference type="ARBA" id="ARBA00022801"/>
    </source>
</evidence>
<evidence type="ECO:0000256" key="6">
    <source>
        <dbReference type="ARBA" id="ARBA00023125"/>
    </source>
</evidence>
<keyword evidence="7" id="KW-0456">Lyase</keyword>
<name>A0A0N7FRP2_PSEPU</name>
<dbReference type="Gene3D" id="3.90.1680.10">
    <property type="entry name" value="SOS response associated peptidase-like"/>
    <property type="match status" value="1"/>
</dbReference>
<protein>
    <recommendedName>
        <fullName evidence="8">Abasic site processing protein</fullName>
        <ecNumber evidence="8">3.4.-.-</ecNumber>
    </recommendedName>
</protein>
<reference evidence="9" key="2">
    <citation type="submission" date="2015-01" db="EMBL/GenBank/DDBJ databases">
        <authorList>
            <person name="Xiang T."/>
            <person name="Song Y."/>
            <person name="Huang L."/>
            <person name="Wang B."/>
            <person name="Wu P."/>
        </authorList>
    </citation>
    <scope>NUCLEOTIDE SEQUENCE</scope>
    <source>
        <strain evidence="9">BW11M1</strain>
    </source>
</reference>
<keyword evidence="3" id="KW-0227">DNA damage</keyword>
<dbReference type="PANTHER" id="PTHR13604:SF0">
    <property type="entry name" value="ABASIC SITE PROCESSING PROTEIN HMCES"/>
    <property type="match status" value="1"/>
</dbReference>
<evidence type="ECO:0000256" key="3">
    <source>
        <dbReference type="ARBA" id="ARBA00022763"/>
    </source>
</evidence>
<dbReference type="EC" id="3.4.-.-" evidence="8"/>